<evidence type="ECO:0000313" key="2">
    <source>
        <dbReference type="Proteomes" id="UP000532373"/>
    </source>
</evidence>
<dbReference type="Pfam" id="PF10706">
    <property type="entry name" value="Aminoglyc_resit"/>
    <property type="match status" value="1"/>
</dbReference>
<protein>
    <recommendedName>
        <fullName evidence="3">Amino acid transporter</fullName>
    </recommendedName>
</protein>
<evidence type="ECO:0000313" key="1">
    <source>
        <dbReference type="EMBL" id="MBB6465193.1"/>
    </source>
</evidence>
<name>A0A8E1WBZ8_9HYPH</name>
<sequence length="76" mass="8422">MVRPESVGLASRLAGVSRPWCIVGGWALDLWHGHQKRDHEDLEFTVLRSDLPVFRKALTGMNFHSVGSGVVEQLPA</sequence>
<proteinExistence type="predicted"/>
<organism evidence="1 2">
    <name type="scientific">Aminobacter carboxidus</name>
    <dbReference type="NCBI Taxonomy" id="376165"/>
    <lineage>
        <taxon>Bacteria</taxon>
        <taxon>Pseudomonadati</taxon>
        <taxon>Pseudomonadota</taxon>
        <taxon>Alphaproteobacteria</taxon>
        <taxon>Hyphomicrobiales</taxon>
        <taxon>Phyllobacteriaceae</taxon>
        <taxon>Aminobacter</taxon>
    </lineage>
</organism>
<evidence type="ECO:0008006" key="3">
    <source>
        <dbReference type="Google" id="ProtNLM"/>
    </source>
</evidence>
<dbReference type="Proteomes" id="UP000532373">
    <property type="component" value="Unassembled WGS sequence"/>
</dbReference>
<accession>A0A8E1WBZ8</accession>
<reference evidence="1 2" key="1">
    <citation type="submission" date="2020-08" db="EMBL/GenBank/DDBJ databases">
        <title>Genomic Encyclopedia of Type Strains, Phase IV (KMG-IV): sequencing the most valuable type-strain genomes for metagenomic binning, comparative biology and taxonomic classification.</title>
        <authorList>
            <person name="Goeker M."/>
        </authorList>
    </citation>
    <scope>NUCLEOTIDE SEQUENCE [LARGE SCALE GENOMIC DNA]</scope>
    <source>
        <strain evidence="1 2">DSM 17454</strain>
    </source>
</reference>
<dbReference type="InterPro" id="IPR019646">
    <property type="entry name" value="Aminoglyc_AdlTrfase"/>
</dbReference>
<dbReference type="EMBL" id="JACHGI010000001">
    <property type="protein sequence ID" value="MBB6465193.1"/>
    <property type="molecule type" value="Genomic_DNA"/>
</dbReference>
<dbReference type="Gene3D" id="3.30.460.40">
    <property type="match status" value="1"/>
</dbReference>
<gene>
    <name evidence="1" type="ORF">HNQ96_001040</name>
</gene>
<dbReference type="AlphaFoldDB" id="A0A8E1WBZ8"/>
<comment type="caution">
    <text evidence="1">The sequence shown here is derived from an EMBL/GenBank/DDBJ whole genome shotgun (WGS) entry which is preliminary data.</text>
</comment>